<feature type="transmembrane region" description="Helical" evidence="8">
    <location>
        <begin position="425"/>
        <end position="453"/>
    </location>
</feature>
<sequence>MQLFGIEILLLLTLAVTSSSQQCNTPILRDIIDGGSGEGDFINSLGSNRVVPVLNQSEALEIRVNGFNFPIFRLNTNYDINAIDIQFGSEGTSCSDNGIAIEMETITIGNSDPVDSPGTAVQIGYDDNDIMNLIELGDPNEGRIIRLRFNAARGRYIKYGITTTNPPGNDSNVVELCLRTEFYGCTSGGITGLTFLQYNLIEPTVYTDSIYTGITSKGYMSGGEGLLNDGSIGTSPIADNTQWIGWDNPDMENPEVLFLFSRDVNIRNISIFYWGETSSDITVQISSVRGIETVVDEITQNEGSVYRRIYVFDGITTGLIKLNFIGISTVLLTEIEIIEPLEGMNLLGPTLDTSRFIDTTTAATAGITTPQPPTPTTPTTLTTGIISTSSIATTKSNSNNQTISQPVTTIPTITTTTMPPGSSSIIIGVVIALVLIVFLILLLVVLIVVFLLVRRRRNNREKEGYVPTKKNSGSAVRQNSKSNEMGLYEPIAKENISEPYYEDPDKVVKTREEKGYSNLIEEDINTSTSKNNGAVSTANQWYEGGDNYDIYAKPEDVAIYAKIDKQKSVKKHPDKIYEEPQYDLSIVQDIDPVPYRDSFDSISSFLPPSSIYEAPAQLLEEEGPRHFSAGDVREESFLGNGQFGEVMLATLLTVSPREMGLGPSDKKGVKVAIKKLMSDPSPQTKQDFGKEIKFMARLNHPNVVRLLGVSLETPSQSFLVMEYVENTDMAKFLKECIYVDTKGSNLRGRQVNQDCMVYMGQQIASGMEYLSNRNYIHRDLSARNCLVGSNYTVKVSDFGMSQNLYSSEYFKITGKATLPIRWMANETFYGRFTVKSDVYAFGVTLWEIMGKGETRPYDEMTDQELIRDVIGNKTNRVKLQRPTFASHSIWTIISACLVVEPSFRPSFIDLTQQLRRETNFSIEEVAI</sequence>
<dbReference type="GO" id="GO:0043235">
    <property type="term" value="C:receptor complex"/>
    <property type="evidence" value="ECO:0007669"/>
    <property type="project" value="TreeGrafter"/>
</dbReference>
<keyword evidence="7" id="KW-0829">Tyrosine-protein kinase</keyword>
<feature type="chain" id="PRO_5043899753" evidence="9">
    <location>
        <begin position="21"/>
        <end position="927"/>
    </location>
</feature>
<evidence type="ECO:0000313" key="11">
    <source>
        <dbReference type="EMBL" id="KAI6658625.1"/>
    </source>
</evidence>
<evidence type="ECO:0000256" key="2">
    <source>
        <dbReference type="ARBA" id="ARBA00022679"/>
    </source>
</evidence>
<dbReference type="PROSITE" id="PS00109">
    <property type="entry name" value="PROTEIN_KINASE_TYR"/>
    <property type="match status" value="1"/>
</dbReference>
<dbReference type="Proteomes" id="UP001165289">
    <property type="component" value="Unassembled WGS sequence"/>
</dbReference>
<evidence type="ECO:0000256" key="8">
    <source>
        <dbReference type="SAM" id="Phobius"/>
    </source>
</evidence>
<proteinExistence type="predicted"/>
<dbReference type="GO" id="GO:0038062">
    <property type="term" value="F:protein tyrosine kinase collagen receptor activity"/>
    <property type="evidence" value="ECO:0007669"/>
    <property type="project" value="TreeGrafter"/>
</dbReference>
<dbReference type="Gene3D" id="2.60.120.1190">
    <property type="match status" value="1"/>
</dbReference>
<dbReference type="GO" id="GO:0051897">
    <property type="term" value="P:positive regulation of phosphatidylinositol 3-kinase/protein kinase B signal transduction"/>
    <property type="evidence" value="ECO:0007669"/>
    <property type="project" value="TreeGrafter"/>
</dbReference>
<evidence type="ECO:0000256" key="5">
    <source>
        <dbReference type="ARBA" id="ARBA00022840"/>
    </source>
</evidence>
<dbReference type="PRINTS" id="PR00109">
    <property type="entry name" value="TYRKINASE"/>
</dbReference>
<protein>
    <submittedName>
        <fullName evidence="11">Tyrosine-protein kinase Yes-like</fullName>
    </submittedName>
</protein>
<dbReference type="PANTHER" id="PTHR24416">
    <property type="entry name" value="TYROSINE-PROTEIN KINASE RECEPTOR"/>
    <property type="match status" value="1"/>
</dbReference>
<dbReference type="EMBL" id="JAKMXF010000088">
    <property type="protein sequence ID" value="KAI6658625.1"/>
    <property type="molecule type" value="Genomic_DNA"/>
</dbReference>
<keyword evidence="2" id="KW-0808">Transferase</keyword>
<dbReference type="GO" id="GO:0012505">
    <property type="term" value="C:endomembrane system"/>
    <property type="evidence" value="ECO:0007669"/>
    <property type="project" value="UniProtKB-SubCell"/>
</dbReference>
<keyword evidence="4 11" id="KW-0418">Kinase</keyword>
<keyword evidence="8" id="KW-1133">Transmembrane helix</keyword>
<keyword evidence="6 8" id="KW-0472">Membrane</keyword>
<comment type="subcellular location">
    <subcellularLocation>
        <location evidence="1">Endomembrane system</location>
    </subcellularLocation>
</comment>
<keyword evidence="5" id="KW-0067">ATP-binding</keyword>
<keyword evidence="12" id="KW-1185">Reference proteome</keyword>
<dbReference type="InterPro" id="IPR050122">
    <property type="entry name" value="RTK"/>
</dbReference>
<evidence type="ECO:0000313" key="12">
    <source>
        <dbReference type="Proteomes" id="UP001165289"/>
    </source>
</evidence>
<feature type="signal peptide" evidence="9">
    <location>
        <begin position="1"/>
        <end position="20"/>
    </location>
</feature>
<dbReference type="InterPro" id="IPR000719">
    <property type="entry name" value="Prot_kinase_dom"/>
</dbReference>
<evidence type="ECO:0000256" key="1">
    <source>
        <dbReference type="ARBA" id="ARBA00004308"/>
    </source>
</evidence>
<reference evidence="11 12" key="1">
    <citation type="journal article" date="2023" name="BMC Biol.">
        <title>The compact genome of the sponge Oopsacas minuta (Hexactinellida) is lacking key metazoan core genes.</title>
        <authorList>
            <person name="Santini S."/>
            <person name="Schenkelaars Q."/>
            <person name="Jourda C."/>
            <person name="Duchesne M."/>
            <person name="Belahbib H."/>
            <person name="Rocher C."/>
            <person name="Selva M."/>
            <person name="Riesgo A."/>
            <person name="Vervoort M."/>
            <person name="Leys S.P."/>
            <person name="Kodjabachian L."/>
            <person name="Le Bivic A."/>
            <person name="Borchiellini C."/>
            <person name="Claverie J.M."/>
            <person name="Renard E."/>
        </authorList>
    </citation>
    <scope>NUCLEOTIDE SEQUENCE [LARGE SCALE GENOMIC DNA]</scope>
    <source>
        <strain evidence="11">SPO-2</strain>
    </source>
</reference>
<dbReference type="AlphaFoldDB" id="A0AAV7KCP0"/>
<dbReference type="GO" id="GO:0050793">
    <property type="term" value="P:regulation of developmental process"/>
    <property type="evidence" value="ECO:0007669"/>
    <property type="project" value="UniProtKB-ARBA"/>
</dbReference>
<dbReference type="GO" id="GO:0005886">
    <property type="term" value="C:plasma membrane"/>
    <property type="evidence" value="ECO:0007669"/>
    <property type="project" value="TreeGrafter"/>
</dbReference>
<accession>A0AAV7KCP0</accession>
<organism evidence="11 12">
    <name type="scientific">Oopsacas minuta</name>
    <dbReference type="NCBI Taxonomy" id="111878"/>
    <lineage>
        <taxon>Eukaryota</taxon>
        <taxon>Metazoa</taxon>
        <taxon>Porifera</taxon>
        <taxon>Hexactinellida</taxon>
        <taxon>Hexasterophora</taxon>
        <taxon>Lyssacinosida</taxon>
        <taxon>Leucopsacidae</taxon>
        <taxon>Oopsacas</taxon>
    </lineage>
</organism>
<evidence type="ECO:0000259" key="10">
    <source>
        <dbReference type="PROSITE" id="PS50011"/>
    </source>
</evidence>
<keyword evidence="9" id="KW-0732">Signal</keyword>
<gene>
    <name evidence="11" type="ORF">LOD99_15423</name>
</gene>
<evidence type="ECO:0000256" key="3">
    <source>
        <dbReference type="ARBA" id="ARBA00022741"/>
    </source>
</evidence>
<dbReference type="GO" id="GO:0005518">
    <property type="term" value="F:collagen binding"/>
    <property type="evidence" value="ECO:0007669"/>
    <property type="project" value="TreeGrafter"/>
</dbReference>
<name>A0AAV7KCP0_9METZ</name>
<dbReference type="Pfam" id="PF07714">
    <property type="entry name" value="PK_Tyr_Ser-Thr"/>
    <property type="match status" value="1"/>
</dbReference>
<dbReference type="Gene3D" id="1.10.510.10">
    <property type="entry name" value="Transferase(Phosphotransferase) domain 1"/>
    <property type="match status" value="1"/>
</dbReference>
<dbReference type="FunFam" id="1.10.510.10:FF:001512">
    <property type="entry name" value="Receptor tyrosine-protein kinase erbB-2"/>
    <property type="match status" value="1"/>
</dbReference>
<evidence type="ECO:0000256" key="9">
    <source>
        <dbReference type="SAM" id="SignalP"/>
    </source>
</evidence>
<keyword evidence="8" id="KW-0812">Transmembrane</keyword>
<dbReference type="PANTHER" id="PTHR24416:SF634">
    <property type="entry name" value="DISCOIDIN DOMAIN-CONTAINING RECEPTOR TYROSINE KINASE B"/>
    <property type="match status" value="1"/>
</dbReference>
<evidence type="ECO:0000256" key="4">
    <source>
        <dbReference type="ARBA" id="ARBA00022777"/>
    </source>
</evidence>
<dbReference type="GO" id="GO:0048468">
    <property type="term" value="P:cell development"/>
    <property type="evidence" value="ECO:0007669"/>
    <property type="project" value="UniProtKB-ARBA"/>
</dbReference>
<dbReference type="InterPro" id="IPR011009">
    <property type="entry name" value="Kinase-like_dom_sf"/>
</dbReference>
<keyword evidence="3" id="KW-0547">Nucleotide-binding</keyword>
<dbReference type="InterPro" id="IPR001245">
    <property type="entry name" value="Ser-Thr/Tyr_kinase_cat_dom"/>
</dbReference>
<dbReference type="PROSITE" id="PS50011">
    <property type="entry name" value="PROTEIN_KINASE_DOM"/>
    <property type="match status" value="1"/>
</dbReference>
<comment type="caution">
    <text evidence="11">The sequence shown here is derived from an EMBL/GenBank/DDBJ whole genome shotgun (WGS) entry which is preliminary data.</text>
</comment>
<dbReference type="SUPFAM" id="SSF56112">
    <property type="entry name" value="Protein kinase-like (PK-like)"/>
    <property type="match status" value="1"/>
</dbReference>
<dbReference type="Gene3D" id="3.30.200.20">
    <property type="entry name" value="Phosphorylase Kinase, domain 1"/>
    <property type="match status" value="1"/>
</dbReference>
<feature type="domain" description="Protein kinase" evidence="10">
    <location>
        <begin position="632"/>
        <end position="920"/>
    </location>
</feature>
<evidence type="ECO:0000256" key="7">
    <source>
        <dbReference type="ARBA" id="ARBA00023137"/>
    </source>
</evidence>
<dbReference type="InterPro" id="IPR008266">
    <property type="entry name" value="Tyr_kinase_AS"/>
</dbReference>
<dbReference type="GO" id="GO:0005524">
    <property type="term" value="F:ATP binding"/>
    <property type="evidence" value="ECO:0007669"/>
    <property type="project" value="UniProtKB-KW"/>
</dbReference>
<evidence type="ECO:0000256" key="6">
    <source>
        <dbReference type="ARBA" id="ARBA00023136"/>
    </source>
</evidence>